<dbReference type="GO" id="GO:0098797">
    <property type="term" value="C:plasma membrane protein complex"/>
    <property type="evidence" value="ECO:0007669"/>
    <property type="project" value="TreeGrafter"/>
</dbReference>
<keyword evidence="7" id="KW-0653">Protein transport</keyword>
<evidence type="ECO:0000256" key="4">
    <source>
        <dbReference type="ARBA" id="ARBA00022475"/>
    </source>
</evidence>
<dbReference type="InterPro" id="IPR003538">
    <property type="entry name" value="TonB"/>
</dbReference>
<evidence type="ECO:0000256" key="9">
    <source>
        <dbReference type="ARBA" id="ARBA00023136"/>
    </source>
</evidence>
<organism evidence="12 13">
    <name type="scientific">Siphonobacter curvatus</name>
    <dbReference type="NCBI Taxonomy" id="2094562"/>
    <lineage>
        <taxon>Bacteria</taxon>
        <taxon>Pseudomonadati</taxon>
        <taxon>Bacteroidota</taxon>
        <taxon>Cytophagia</taxon>
        <taxon>Cytophagales</taxon>
        <taxon>Cytophagaceae</taxon>
        <taxon>Siphonobacter</taxon>
    </lineage>
</organism>
<evidence type="ECO:0000256" key="2">
    <source>
        <dbReference type="ARBA" id="ARBA00006555"/>
    </source>
</evidence>
<keyword evidence="4" id="KW-1003">Cell membrane</keyword>
<dbReference type="PANTHER" id="PTHR33446">
    <property type="entry name" value="PROTEIN TONB-RELATED"/>
    <property type="match status" value="1"/>
</dbReference>
<gene>
    <name evidence="12" type="ORF">C5O19_01465</name>
</gene>
<evidence type="ECO:0000259" key="11">
    <source>
        <dbReference type="PROSITE" id="PS52015"/>
    </source>
</evidence>
<evidence type="ECO:0000256" key="5">
    <source>
        <dbReference type="ARBA" id="ARBA00022519"/>
    </source>
</evidence>
<evidence type="ECO:0000256" key="3">
    <source>
        <dbReference type="ARBA" id="ARBA00022448"/>
    </source>
</evidence>
<reference evidence="13" key="1">
    <citation type="submission" date="2018-02" db="EMBL/GenBank/DDBJ databases">
        <title>Genome sequencing of Solimonas sp. HR-BB.</title>
        <authorList>
            <person name="Lee Y."/>
            <person name="Jeon C.O."/>
        </authorList>
    </citation>
    <scope>NUCLEOTIDE SEQUENCE [LARGE SCALE GENOMIC DNA]</scope>
    <source>
        <strain evidence="13">HR-U</strain>
    </source>
</reference>
<feature type="domain" description="TonB C-terminal" evidence="11">
    <location>
        <begin position="181"/>
        <end position="271"/>
    </location>
</feature>
<keyword evidence="5" id="KW-0997">Cell inner membrane</keyword>
<dbReference type="PANTHER" id="PTHR33446:SF2">
    <property type="entry name" value="PROTEIN TONB"/>
    <property type="match status" value="1"/>
</dbReference>
<proteinExistence type="inferred from homology"/>
<dbReference type="PRINTS" id="PR01374">
    <property type="entry name" value="TONBPROTEIN"/>
</dbReference>
<dbReference type="PROSITE" id="PS52015">
    <property type="entry name" value="TONB_CTD"/>
    <property type="match status" value="1"/>
</dbReference>
<dbReference type="GO" id="GO:0015891">
    <property type="term" value="P:siderophore transport"/>
    <property type="evidence" value="ECO:0007669"/>
    <property type="project" value="InterPro"/>
</dbReference>
<dbReference type="GO" id="GO:0015031">
    <property type="term" value="P:protein transport"/>
    <property type="evidence" value="ECO:0007669"/>
    <property type="project" value="UniProtKB-KW"/>
</dbReference>
<sequence length="271" mass="30335">METYQTLEDYVFANRNQAYGAYELRQSISQYLRWATIISISLFLLLALAPVLFAHLSASKSSVSAHLTPVKVELETPEIPQTPPTLPPPPTPDVPQTNTYEFKPPVVVADEQVPDDSFLATQEQLQVHQAGSRTFLEGNDLPAIVDVTESSGKKEELIVEVSPKENNEVMLTVEIQPEYPGGMEAFNQYLRKNLRYPTQAQQANVSGNVYLSFVVEKDGSITQLQILKGLGFGCDEEAQRVLQAMPRWKPGRQQGRAVKCRFNLPIAFRLE</sequence>
<dbReference type="Gene3D" id="3.30.1150.10">
    <property type="match status" value="1"/>
</dbReference>
<dbReference type="SUPFAM" id="SSF74653">
    <property type="entry name" value="TolA/TonB C-terminal domain"/>
    <property type="match status" value="1"/>
</dbReference>
<keyword evidence="6 10" id="KW-0812">Transmembrane</keyword>
<dbReference type="InterPro" id="IPR006260">
    <property type="entry name" value="TonB/TolA_C"/>
</dbReference>
<evidence type="ECO:0000256" key="8">
    <source>
        <dbReference type="ARBA" id="ARBA00022989"/>
    </source>
</evidence>
<keyword evidence="8 10" id="KW-1133">Transmembrane helix</keyword>
<feature type="transmembrane region" description="Helical" evidence="10">
    <location>
        <begin position="31"/>
        <end position="54"/>
    </location>
</feature>
<dbReference type="Proteomes" id="UP000239590">
    <property type="component" value="Unassembled WGS sequence"/>
</dbReference>
<accession>A0A2S7IKU2</accession>
<keyword evidence="3" id="KW-0813">Transport</keyword>
<dbReference type="GO" id="GO:0055085">
    <property type="term" value="P:transmembrane transport"/>
    <property type="evidence" value="ECO:0007669"/>
    <property type="project" value="InterPro"/>
</dbReference>
<dbReference type="RefSeq" id="WP_104709594.1">
    <property type="nucleotide sequence ID" value="NZ_PTRA01000001.1"/>
</dbReference>
<evidence type="ECO:0000313" key="13">
    <source>
        <dbReference type="Proteomes" id="UP000239590"/>
    </source>
</evidence>
<dbReference type="GO" id="GO:0030288">
    <property type="term" value="C:outer membrane-bounded periplasmic space"/>
    <property type="evidence" value="ECO:0007669"/>
    <property type="project" value="InterPro"/>
</dbReference>
<name>A0A2S7IKU2_9BACT</name>
<dbReference type="OrthoDB" id="9812355at2"/>
<evidence type="ECO:0000256" key="10">
    <source>
        <dbReference type="SAM" id="Phobius"/>
    </source>
</evidence>
<protein>
    <submittedName>
        <fullName evidence="12">Energy transducer TonB</fullName>
    </submittedName>
</protein>
<comment type="subcellular location">
    <subcellularLocation>
        <location evidence="1">Cell inner membrane</location>
        <topology evidence="1">Single-pass membrane protein</topology>
        <orientation evidence="1">Periplasmic side</orientation>
    </subcellularLocation>
</comment>
<dbReference type="GO" id="GO:0031992">
    <property type="term" value="F:energy transducer activity"/>
    <property type="evidence" value="ECO:0007669"/>
    <property type="project" value="InterPro"/>
</dbReference>
<dbReference type="InterPro" id="IPR051045">
    <property type="entry name" value="TonB-dependent_transducer"/>
</dbReference>
<evidence type="ECO:0000256" key="7">
    <source>
        <dbReference type="ARBA" id="ARBA00022927"/>
    </source>
</evidence>
<evidence type="ECO:0000256" key="1">
    <source>
        <dbReference type="ARBA" id="ARBA00004383"/>
    </source>
</evidence>
<dbReference type="EMBL" id="PTRA01000001">
    <property type="protein sequence ID" value="PQA58371.1"/>
    <property type="molecule type" value="Genomic_DNA"/>
</dbReference>
<dbReference type="Pfam" id="PF03544">
    <property type="entry name" value="TonB_C"/>
    <property type="match status" value="1"/>
</dbReference>
<keyword evidence="13" id="KW-1185">Reference proteome</keyword>
<comment type="similarity">
    <text evidence="2">Belongs to the TonB family.</text>
</comment>
<keyword evidence="9 10" id="KW-0472">Membrane</keyword>
<evidence type="ECO:0000313" key="12">
    <source>
        <dbReference type="EMBL" id="PQA58371.1"/>
    </source>
</evidence>
<dbReference type="NCBIfam" id="TIGR01352">
    <property type="entry name" value="tonB_Cterm"/>
    <property type="match status" value="1"/>
</dbReference>
<dbReference type="AlphaFoldDB" id="A0A2S7IKU2"/>
<comment type="caution">
    <text evidence="12">The sequence shown here is derived from an EMBL/GenBank/DDBJ whole genome shotgun (WGS) entry which is preliminary data.</text>
</comment>
<evidence type="ECO:0000256" key="6">
    <source>
        <dbReference type="ARBA" id="ARBA00022692"/>
    </source>
</evidence>
<dbReference type="InterPro" id="IPR037682">
    <property type="entry name" value="TonB_C"/>
</dbReference>